<keyword evidence="3 16" id="KW-0515">Mutator protein</keyword>
<dbReference type="InterPro" id="IPR050116">
    <property type="entry name" value="DNA_polymerase-Y"/>
</dbReference>
<evidence type="ECO:0000313" key="20">
    <source>
        <dbReference type="Proteomes" id="UP001597277"/>
    </source>
</evidence>
<keyword evidence="5 16" id="KW-0808">Transferase</keyword>
<evidence type="ECO:0000256" key="3">
    <source>
        <dbReference type="ARBA" id="ARBA00022457"/>
    </source>
</evidence>
<dbReference type="CDD" id="cd03586">
    <property type="entry name" value="PolY_Pol_IV_kappa"/>
    <property type="match status" value="1"/>
</dbReference>
<keyword evidence="6 16" id="KW-0548">Nucleotidyltransferase</keyword>
<dbReference type="Gene3D" id="3.40.1170.60">
    <property type="match status" value="1"/>
</dbReference>
<dbReference type="GO" id="GO:0003887">
    <property type="term" value="F:DNA-directed DNA polymerase activity"/>
    <property type="evidence" value="ECO:0007669"/>
    <property type="project" value="UniProtKB-EC"/>
</dbReference>
<keyword evidence="11 16" id="KW-0239">DNA-directed DNA polymerase</keyword>
<dbReference type="EC" id="2.7.7.7" evidence="16"/>
<comment type="catalytic activity">
    <reaction evidence="15 16">
        <text>DNA(n) + a 2'-deoxyribonucleoside 5'-triphosphate = DNA(n+1) + diphosphate</text>
        <dbReference type="Rhea" id="RHEA:22508"/>
        <dbReference type="Rhea" id="RHEA-COMP:17339"/>
        <dbReference type="Rhea" id="RHEA-COMP:17340"/>
        <dbReference type="ChEBI" id="CHEBI:33019"/>
        <dbReference type="ChEBI" id="CHEBI:61560"/>
        <dbReference type="ChEBI" id="CHEBI:173112"/>
        <dbReference type="EC" id="2.7.7.7"/>
    </reaction>
</comment>
<dbReference type="PROSITE" id="PS50173">
    <property type="entry name" value="UMUC"/>
    <property type="match status" value="1"/>
</dbReference>
<accession>A0ABW4L762</accession>
<comment type="function">
    <text evidence="14 16">Poorly processive, error-prone DNA polymerase involved in untargeted mutagenesis. Copies undamaged DNA at stalled replication forks, which arise in vivo from mismatched or misaligned primer ends. These misaligned primers can be extended by PolIV. Exhibits no 3'-5' exonuclease (proofreading) activity. May be involved in translesional synthesis, in conjunction with the beta clamp from PolIII.</text>
</comment>
<keyword evidence="7 16" id="KW-0235">DNA replication</keyword>
<evidence type="ECO:0000256" key="12">
    <source>
        <dbReference type="ARBA" id="ARBA00023125"/>
    </source>
</evidence>
<dbReference type="HAMAP" id="MF_01113">
    <property type="entry name" value="DNApol_IV"/>
    <property type="match status" value="1"/>
</dbReference>
<dbReference type="Gene3D" id="3.30.1490.100">
    <property type="entry name" value="DNA polymerase, Y-family, little finger domain"/>
    <property type="match status" value="1"/>
</dbReference>
<organism evidence="19 20">
    <name type="scientific">Georgenia deserti</name>
    <dbReference type="NCBI Taxonomy" id="2093781"/>
    <lineage>
        <taxon>Bacteria</taxon>
        <taxon>Bacillati</taxon>
        <taxon>Actinomycetota</taxon>
        <taxon>Actinomycetes</taxon>
        <taxon>Micrococcales</taxon>
        <taxon>Bogoriellaceae</taxon>
        <taxon>Georgenia</taxon>
    </lineage>
</organism>
<comment type="cofactor">
    <cofactor evidence="16">
        <name>Mg(2+)</name>
        <dbReference type="ChEBI" id="CHEBI:18420"/>
    </cofactor>
    <text evidence="16">Binds 2 magnesium ions per subunit.</text>
</comment>
<evidence type="ECO:0000256" key="6">
    <source>
        <dbReference type="ARBA" id="ARBA00022695"/>
    </source>
</evidence>
<dbReference type="InterPro" id="IPR036775">
    <property type="entry name" value="DNA_pol_Y-fam_lit_finger_sf"/>
</dbReference>
<evidence type="ECO:0000256" key="16">
    <source>
        <dbReference type="HAMAP-Rule" id="MF_01113"/>
    </source>
</evidence>
<evidence type="ECO:0000256" key="4">
    <source>
        <dbReference type="ARBA" id="ARBA00022490"/>
    </source>
</evidence>
<evidence type="ECO:0000256" key="14">
    <source>
        <dbReference type="ARBA" id="ARBA00025589"/>
    </source>
</evidence>
<dbReference type="Proteomes" id="UP001597277">
    <property type="component" value="Unassembled WGS sequence"/>
</dbReference>
<reference evidence="20" key="1">
    <citation type="journal article" date="2019" name="Int. J. Syst. Evol. Microbiol.">
        <title>The Global Catalogue of Microorganisms (GCM) 10K type strain sequencing project: providing services to taxonomists for standard genome sequencing and annotation.</title>
        <authorList>
            <consortium name="The Broad Institute Genomics Platform"/>
            <consortium name="The Broad Institute Genome Sequencing Center for Infectious Disease"/>
            <person name="Wu L."/>
            <person name="Ma J."/>
        </authorList>
    </citation>
    <scope>NUCLEOTIDE SEQUENCE [LARGE SCALE GENOMIC DNA]</scope>
    <source>
        <strain evidence="20">JCM 17130</strain>
    </source>
</reference>
<evidence type="ECO:0000256" key="17">
    <source>
        <dbReference type="SAM" id="MobiDB-lite"/>
    </source>
</evidence>
<keyword evidence="4 16" id="KW-0963">Cytoplasm</keyword>
<dbReference type="SUPFAM" id="SSF100879">
    <property type="entry name" value="Lesion bypass DNA polymerase (Y-family), little finger domain"/>
    <property type="match status" value="1"/>
</dbReference>
<comment type="similarity">
    <text evidence="2 16">Belongs to the DNA polymerase type-Y family.</text>
</comment>
<feature type="compositionally biased region" description="Polar residues" evidence="17">
    <location>
        <begin position="411"/>
        <end position="420"/>
    </location>
</feature>
<evidence type="ECO:0000313" key="19">
    <source>
        <dbReference type="EMBL" id="MFD1719310.1"/>
    </source>
</evidence>
<evidence type="ECO:0000259" key="18">
    <source>
        <dbReference type="PROSITE" id="PS50173"/>
    </source>
</evidence>
<gene>
    <name evidence="16 19" type="primary">dinB</name>
    <name evidence="19" type="ORF">ACFSE6_15815</name>
</gene>
<dbReference type="NCBIfam" id="NF002677">
    <property type="entry name" value="PRK02406.1"/>
    <property type="match status" value="1"/>
</dbReference>
<dbReference type="Gene3D" id="3.30.70.270">
    <property type="match status" value="1"/>
</dbReference>
<evidence type="ECO:0000256" key="10">
    <source>
        <dbReference type="ARBA" id="ARBA00022842"/>
    </source>
</evidence>
<evidence type="ECO:0000256" key="13">
    <source>
        <dbReference type="ARBA" id="ARBA00023204"/>
    </source>
</evidence>
<feature type="region of interest" description="Disordered" evidence="17">
    <location>
        <begin position="396"/>
        <end position="420"/>
    </location>
</feature>
<comment type="subunit">
    <text evidence="16">Monomer.</text>
</comment>
<dbReference type="Gene3D" id="1.10.150.20">
    <property type="entry name" value="5' to 3' exonuclease, C-terminal subdomain"/>
    <property type="match status" value="1"/>
</dbReference>
<feature type="domain" description="UmuC" evidence="18">
    <location>
        <begin position="23"/>
        <end position="202"/>
    </location>
</feature>
<keyword evidence="12 16" id="KW-0238">DNA-binding</keyword>
<name>A0ABW4L762_9MICO</name>
<keyword evidence="20" id="KW-1185">Reference proteome</keyword>
<dbReference type="PANTHER" id="PTHR11076:SF33">
    <property type="entry name" value="DNA POLYMERASE KAPPA"/>
    <property type="match status" value="1"/>
</dbReference>
<keyword evidence="8 16" id="KW-0479">Metal-binding</keyword>
<dbReference type="NCBIfam" id="NF003015">
    <property type="entry name" value="PRK03858.1"/>
    <property type="match status" value="1"/>
</dbReference>
<feature type="binding site" evidence="16">
    <location>
        <position position="27"/>
    </location>
    <ligand>
        <name>Mg(2+)</name>
        <dbReference type="ChEBI" id="CHEBI:18420"/>
    </ligand>
</feature>
<evidence type="ECO:0000256" key="1">
    <source>
        <dbReference type="ARBA" id="ARBA00004496"/>
    </source>
</evidence>
<evidence type="ECO:0000256" key="9">
    <source>
        <dbReference type="ARBA" id="ARBA00022763"/>
    </source>
</evidence>
<dbReference type="InterPro" id="IPR043502">
    <property type="entry name" value="DNA/RNA_pol_sf"/>
</dbReference>
<dbReference type="InterPro" id="IPR053848">
    <property type="entry name" value="IMS_HHH_1"/>
</dbReference>
<evidence type="ECO:0000256" key="2">
    <source>
        <dbReference type="ARBA" id="ARBA00010945"/>
    </source>
</evidence>
<dbReference type="RefSeq" id="WP_388009348.1">
    <property type="nucleotide sequence ID" value="NZ_JBHUEE010000009.1"/>
</dbReference>
<evidence type="ECO:0000256" key="8">
    <source>
        <dbReference type="ARBA" id="ARBA00022723"/>
    </source>
</evidence>
<sequence length="420" mass="45379">MSRSPRSAAARRSWGEDDSGCTVLHVDMDAFFVSVELLDHPELRGRPVIVGGQRRGVVAAASYEAREFGVHSAMPATRARALCPQAVVLPGRHDRYREVSREVMAVLAEVTPELEQVSIDEAFLDVAGAIRRMGSPTAIARWIRREVRRRTGVPASVGVAGSKHVAKLASTHAKPDGLLLVPLEATVPFLHALPVGALWGVGEKSGEILDRHGIETVEQLAHTPLPQLHRILGVAAGQRLHELAWGHDERKVSAAHTEKSVGTESTFGEDITDRRALERVLLRQAHECAARLRAGRVFAGRVAIKVRHADFTTLSRSHTLPAPTDLAQDLYAAGRDLLAGVEIPAAGVRLLGLRAERLADGGVGIQPALDEDPHRAQAERAMDGVRARFGSRGVLPATLLPTGDQRHRRSTTATNRGDIS</sequence>
<dbReference type="InterPro" id="IPR022880">
    <property type="entry name" value="DNApol_IV"/>
</dbReference>
<keyword evidence="13 16" id="KW-0234">DNA repair</keyword>
<evidence type="ECO:0000256" key="5">
    <source>
        <dbReference type="ARBA" id="ARBA00022679"/>
    </source>
</evidence>
<dbReference type="InterPro" id="IPR001126">
    <property type="entry name" value="UmuC"/>
</dbReference>
<dbReference type="Pfam" id="PF21999">
    <property type="entry name" value="IMS_HHH_1"/>
    <property type="match status" value="1"/>
</dbReference>
<comment type="caution">
    <text evidence="19">The sequence shown here is derived from an EMBL/GenBank/DDBJ whole genome shotgun (WGS) entry which is preliminary data.</text>
</comment>
<proteinExistence type="inferred from homology"/>
<dbReference type="InterPro" id="IPR043128">
    <property type="entry name" value="Rev_trsase/Diguanyl_cyclase"/>
</dbReference>
<comment type="subcellular location">
    <subcellularLocation>
        <location evidence="1 16">Cytoplasm</location>
    </subcellularLocation>
</comment>
<evidence type="ECO:0000256" key="15">
    <source>
        <dbReference type="ARBA" id="ARBA00049244"/>
    </source>
</evidence>
<dbReference type="InterPro" id="IPR017961">
    <property type="entry name" value="DNA_pol_Y-fam_little_finger"/>
</dbReference>
<protein>
    <recommendedName>
        <fullName evidence="16">DNA polymerase IV</fullName>
        <shortName evidence="16">Pol IV</shortName>
        <ecNumber evidence="16">2.7.7.7</ecNumber>
    </recommendedName>
</protein>
<evidence type="ECO:0000256" key="11">
    <source>
        <dbReference type="ARBA" id="ARBA00022932"/>
    </source>
</evidence>
<evidence type="ECO:0000256" key="7">
    <source>
        <dbReference type="ARBA" id="ARBA00022705"/>
    </source>
</evidence>
<dbReference type="Pfam" id="PF11799">
    <property type="entry name" value="IMS_C"/>
    <property type="match status" value="1"/>
</dbReference>
<dbReference type="EMBL" id="JBHUEE010000009">
    <property type="protein sequence ID" value="MFD1719310.1"/>
    <property type="molecule type" value="Genomic_DNA"/>
</dbReference>
<keyword evidence="9 16" id="KW-0227">DNA damage</keyword>
<dbReference type="SUPFAM" id="SSF56672">
    <property type="entry name" value="DNA/RNA polymerases"/>
    <property type="match status" value="1"/>
</dbReference>
<feature type="active site" evidence="16">
    <location>
        <position position="121"/>
    </location>
</feature>
<keyword evidence="10 16" id="KW-0460">Magnesium</keyword>
<feature type="site" description="Substrate discrimination" evidence="16">
    <location>
        <position position="32"/>
    </location>
</feature>
<dbReference type="PANTHER" id="PTHR11076">
    <property type="entry name" value="DNA REPAIR POLYMERASE UMUC / TRANSFERASE FAMILY MEMBER"/>
    <property type="match status" value="1"/>
</dbReference>
<feature type="binding site" evidence="16">
    <location>
        <position position="120"/>
    </location>
    <ligand>
        <name>Mg(2+)</name>
        <dbReference type="ChEBI" id="CHEBI:18420"/>
    </ligand>
</feature>
<dbReference type="Pfam" id="PF00817">
    <property type="entry name" value="IMS"/>
    <property type="match status" value="1"/>
</dbReference>